<gene>
    <name evidence="1" type="ORF">CLUMA_CG002389</name>
</gene>
<keyword evidence="2" id="KW-1185">Reference proteome</keyword>
<dbReference type="EMBL" id="CVRI01000009">
    <property type="protein sequence ID" value="CRK88577.1"/>
    <property type="molecule type" value="Genomic_DNA"/>
</dbReference>
<evidence type="ECO:0000313" key="2">
    <source>
        <dbReference type="Proteomes" id="UP000183832"/>
    </source>
</evidence>
<evidence type="ECO:0000313" key="1">
    <source>
        <dbReference type="EMBL" id="CRK88577.1"/>
    </source>
</evidence>
<dbReference type="Proteomes" id="UP000183832">
    <property type="component" value="Unassembled WGS sequence"/>
</dbReference>
<dbReference type="AlphaFoldDB" id="A0A1J1HQT7"/>
<name>A0A1J1HQT7_9DIPT</name>
<organism evidence="1 2">
    <name type="scientific">Clunio marinus</name>
    <dbReference type="NCBI Taxonomy" id="568069"/>
    <lineage>
        <taxon>Eukaryota</taxon>
        <taxon>Metazoa</taxon>
        <taxon>Ecdysozoa</taxon>
        <taxon>Arthropoda</taxon>
        <taxon>Hexapoda</taxon>
        <taxon>Insecta</taxon>
        <taxon>Pterygota</taxon>
        <taxon>Neoptera</taxon>
        <taxon>Endopterygota</taxon>
        <taxon>Diptera</taxon>
        <taxon>Nematocera</taxon>
        <taxon>Chironomoidea</taxon>
        <taxon>Chironomidae</taxon>
        <taxon>Clunio</taxon>
    </lineage>
</organism>
<accession>A0A1J1HQT7</accession>
<proteinExistence type="predicted"/>
<reference evidence="1 2" key="1">
    <citation type="submission" date="2015-04" db="EMBL/GenBank/DDBJ databases">
        <authorList>
            <person name="Syromyatnikov M.Y."/>
            <person name="Popov V.N."/>
        </authorList>
    </citation>
    <scope>NUCLEOTIDE SEQUENCE [LARGE SCALE GENOMIC DNA]</scope>
</reference>
<protein>
    <submittedName>
        <fullName evidence="1">CLUMA_CG002389, isoform A</fullName>
    </submittedName>
</protein>
<sequence>MSEFLIYSLFIYTIGTAITYPRIQNSIKDEIEIQEVPNLIANPKSDDHFEGPEDAFTEVEGVEILNSSEINLRNFIFLFIFSFFEDEVLTIFK</sequence>